<reference evidence="1" key="1">
    <citation type="submission" date="2016-04" db="EMBL/GenBank/DDBJ databases">
        <authorList>
            <person name="Evans L.H."/>
            <person name="Alamgir A."/>
            <person name="Owens N."/>
            <person name="Weber N.D."/>
            <person name="Virtaneva K."/>
            <person name="Barbian K."/>
            <person name="Babar A."/>
            <person name="Rosenke K."/>
        </authorList>
    </citation>
    <scope>NUCLEOTIDE SEQUENCE</scope>
    <source>
        <strain evidence="1">86</strain>
    </source>
</reference>
<dbReference type="InterPro" id="IPR009579">
    <property type="entry name" value="DUF1192"/>
</dbReference>
<protein>
    <recommendedName>
        <fullName evidence="2">DUF1192 domain-containing protein</fullName>
    </recommendedName>
</protein>
<gene>
    <name evidence="1" type="ORF">KL86APRO_10936</name>
</gene>
<name>A0A212JEZ8_9PROT</name>
<organism evidence="1">
    <name type="scientific">uncultured Alphaproteobacteria bacterium</name>
    <dbReference type="NCBI Taxonomy" id="91750"/>
    <lineage>
        <taxon>Bacteria</taxon>
        <taxon>Pseudomonadati</taxon>
        <taxon>Pseudomonadota</taxon>
        <taxon>Alphaproteobacteria</taxon>
        <taxon>environmental samples</taxon>
    </lineage>
</organism>
<dbReference type="EMBL" id="FLUO01000001">
    <property type="protein sequence ID" value="SBV97835.1"/>
    <property type="molecule type" value="Genomic_DNA"/>
</dbReference>
<accession>A0A212JEZ8</accession>
<sequence>MDDDDDKPRRPVEALPLDLSSLSVAELEAAIGRMEGEIARARAAIAAKRAVRGGADALFSFDGRRADA</sequence>
<proteinExistence type="predicted"/>
<dbReference type="AlphaFoldDB" id="A0A212JEZ8"/>
<dbReference type="Pfam" id="PF06698">
    <property type="entry name" value="DUF1192"/>
    <property type="match status" value="1"/>
</dbReference>
<evidence type="ECO:0008006" key="2">
    <source>
        <dbReference type="Google" id="ProtNLM"/>
    </source>
</evidence>
<evidence type="ECO:0000313" key="1">
    <source>
        <dbReference type="EMBL" id="SBV97835.1"/>
    </source>
</evidence>